<organism evidence="10 11">
    <name type="scientific">Candidatus Viridilinea halotolerans</name>
    <dbReference type="NCBI Taxonomy" id="2491704"/>
    <lineage>
        <taxon>Bacteria</taxon>
        <taxon>Bacillati</taxon>
        <taxon>Chloroflexota</taxon>
        <taxon>Chloroflexia</taxon>
        <taxon>Chloroflexales</taxon>
        <taxon>Chloroflexineae</taxon>
        <taxon>Oscillochloridaceae</taxon>
        <taxon>Candidatus Viridilinea</taxon>
    </lineage>
</organism>
<dbReference type="GO" id="GO:0005886">
    <property type="term" value="C:plasma membrane"/>
    <property type="evidence" value="ECO:0007669"/>
    <property type="project" value="UniProtKB-SubCell"/>
</dbReference>
<evidence type="ECO:0008006" key="12">
    <source>
        <dbReference type="Google" id="ProtNLM"/>
    </source>
</evidence>
<feature type="transmembrane region" description="Helical" evidence="9">
    <location>
        <begin position="156"/>
        <end position="175"/>
    </location>
</feature>
<dbReference type="Proteomes" id="UP000280307">
    <property type="component" value="Unassembled WGS sequence"/>
</dbReference>
<dbReference type="GO" id="GO:0009103">
    <property type="term" value="P:lipopolysaccharide biosynthetic process"/>
    <property type="evidence" value="ECO:0007669"/>
    <property type="project" value="UniProtKB-ARBA"/>
</dbReference>
<dbReference type="PANTHER" id="PTHR33908">
    <property type="entry name" value="MANNOSYLTRANSFERASE YKCB-RELATED"/>
    <property type="match status" value="1"/>
</dbReference>
<comment type="caution">
    <text evidence="10">The sequence shown here is derived from an EMBL/GenBank/DDBJ whole genome shotgun (WGS) entry which is preliminary data.</text>
</comment>
<keyword evidence="7 9" id="KW-0472">Membrane</keyword>
<keyword evidence="3" id="KW-0328">Glycosyltransferase</keyword>
<evidence type="ECO:0000256" key="7">
    <source>
        <dbReference type="ARBA" id="ARBA00023136"/>
    </source>
</evidence>
<feature type="transmembrane region" description="Helical" evidence="9">
    <location>
        <begin position="187"/>
        <end position="207"/>
    </location>
</feature>
<feature type="transmembrane region" description="Helical" evidence="9">
    <location>
        <begin position="14"/>
        <end position="32"/>
    </location>
</feature>
<dbReference type="InterPro" id="IPR050297">
    <property type="entry name" value="LipidA_mod_glycosyltrf_83"/>
</dbReference>
<dbReference type="AlphaFoldDB" id="A0A426U798"/>
<gene>
    <name evidence="10" type="ORF">EI684_03715</name>
</gene>
<evidence type="ECO:0000313" key="10">
    <source>
        <dbReference type="EMBL" id="RRR75985.1"/>
    </source>
</evidence>
<evidence type="ECO:0000256" key="6">
    <source>
        <dbReference type="ARBA" id="ARBA00022989"/>
    </source>
</evidence>
<keyword evidence="2" id="KW-1003">Cell membrane</keyword>
<dbReference type="GO" id="GO:0016763">
    <property type="term" value="F:pentosyltransferase activity"/>
    <property type="evidence" value="ECO:0007669"/>
    <property type="project" value="TreeGrafter"/>
</dbReference>
<sequence length="604" mass="65703">MLVSPYAIWYSQEAKVYSLWLFVSTMFVWLLLRAARRNEGRDWLLVAMLALVALFIHRLSALLLVAGVWAWVARWVERCVAAKERNGTQRIAQPYPLSRNTGEGAGGEGQRGHPKSLSASGSGVCALAFTCATLLSLGLVAALVDGLGGEQAAGRAAAGAAIPADPLLALGLTFVRFSLDRWPGDLVWWWLVPWVLLTAWGVVRLLADLRNPVRRMPAATLLILLFVPLALFLAQLSFTRLYEARYLTAIFPVWVLVVGYALGVGFFGEGKALPKPLPRAIASSLLLCALITSGLALTQPSFGIFSGDAVKEQYREAVAELAARVHPDDAIVIHPSYLAPLYYYYMAQLSDDPAPEPILFGDFWQGETAFGPREWDIERQARLAGYTRSWLLIAPEHARTVDRPLAGDEYGLVGLFWAYSSQQRAWPCGIWRYNGAHLLCQESPEAYVTGERPTPATPVGATFGDTMILLGYTLKATTPAGTGVYRAGGNLPLSLFWDVVAPPGRDYSLFLHLCQRCDEPPAASEDGPPLEGYLPTSTWLPGKPARDDRAIALPPDLAPGRYTLLLGLYDPNDPSAAGRLSVTHDAQIGAGRLVLGTVEIVGLP</sequence>
<evidence type="ECO:0000256" key="3">
    <source>
        <dbReference type="ARBA" id="ARBA00022676"/>
    </source>
</evidence>
<keyword evidence="4" id="KW-0808">Transferase</keyword>
<feature type="region of interest" description="Disordered" evidence="8">
    <location>
        <begin position="94"/>
        <end position="115"/>
    </location>
</feature>
<evidence type="ECO:0000256" key="9">
    <source>
        <dbReference type="SAM" id="Phobius"/>
    </source>
</evidence>
<keyword evidence="6 9" id="KW-1133">Transmembrane helix</keyword>
<name>A0A426U798_9CHLR</name>
<dbReference type="PANTHER" id="PTHR33908:SF11">
    <property type="entry name" value="MEMBRANE PROTEIN"/>
    <property type="match status" value="1"/>
</dbReference>
<feature type="transmembrane region" description="Helical" evidence="9">
    <location>
        <begin position="44"/>
        <end position="72"/>
    </location>
</feature>
<feature type="transmembrane region" description="Helical" evidence="9">
    <location>
        <begin position="121"/>
        <end position="144"/>
    </location>
</feature>
<evidence type="ECO:0000256" key="4">
    <source>
        <dbReference type="ARBA" id="ARBA00022679"/>
    </source>
</evidence>
<keyword evidence="5 9" id="KW-0812">Transmembrane</keyword>
<feature type="transmembrane region" description="Helical" evidence="9">
    <location>
        <begin position="244"/>
        <end position="268"/>
    </location>
</feature>
<comment type="subcellular location">
    <subcellularLocation>
        <location evidence="1">Cell membrane</location>
        <topology evidence="1">Multi-pass membrane protein</topology>
    </subcellularLocation>
</comment>
<protein>
    <recommendedName>
        <fullName evidence="12">Glycosyltransferase RgtA/B/C/D-like domain-containing protein</fullName>
    </recommendedName>
</protein>
<evidence type="ECO:0000256" key="8">
    <source>
        <dbReference type="SAM" id="MobiDB-lite"/>
    </source>
</evidence>
<accession>A0A426U798</accession>
<dbReference type="EMBL" id="RSAS01000147">
    <property type="protein sequence ID" value="RRR75985.1"/>
    <property type="molecule type" value="Genomic_DNA"/>
</dbReference>
<reference evidence="10 11" key="1">
    <citation type="submission" date="2018-12" db="EMBL/GenBank/DDBJ databases">
        <title>Genome Sequence of Candidatus Viridilinea halotolerans isolated from saline sulfide-rich spring.</title>
        <authorList>
            <person name="Grouzdev D.S."/>
            <person name="Burganskaya E.I."/>
            <person name="Krutkina M.S."/>
            <person name="Sukhacheva M.V."/>
            <person name="Gorlenko V.M."/>
        </authorList>
    </citation>
    <scope>NUCLEOTIDE SEQUENCE [LARGE SCALE GENOMIC DNA]</scope>
    <source>
        <strain evidence="10">Chok-6</strain>
    </source>
</reference>
<feature type="transmembrane region" description="Helical" evidence="9">
    <location>
        <begin position="219"/>
        <end position="238"/>
    </location>
</feature>
<evidence type="ECO:0000256" key="5">
    <source>
        <dbReference type="ARBA" id="ARBA00022692"/>
    </source>
</evidence>
<proteinExistence type="predicted"/>
<evidence type="ECO:0000256" key="2">
    <source>
        <dbReference type="ARBA" id="ARBA00022475"/>
    </source>
</evidence>
<evidence type="ECO:0000256" key="1">
    <source>
        <dbReference type="ARBA" id="ARBA00004651"/>
    </source>
</evidence>
<evidence type="ECO:0000313" key="11">
    <source>
        <dbReference type="Proteomes" id="UP000280307"/>
    </source>
</evidence>